<dbReference type="AlphaFoldDB" id="A0A383EIN3"/>
<keyword evidence="2" id="KW-0418">Kinase</keyword>
<name>A0A383EIN3_9ZZZZ</name>
<dbReference type="InterPro" id="IPR003594">
    <property type="entry name" value="HATPase_dom"/>
</dbReference>
<dbReference type="InterPro" id="IPR050482">
    <property type="entry name" value="Sensor_HK_TwoCompSys"/>
</dbReference>
<keyword evidence="1" id="KW-0808">Transferase</keyword>
<dbReference type="GO" id="GO:0000160">
    <property type="term" value="P:phosphorelay signal transduction system"/>
    <property type="evidence" value="ECO:0007669"/>
    <property type="project" value="UniProtKB-KW"/>
</dbReference>
<sequence>ILRRGFVPALQSLGDQIKPVLPIELELDEDLVRRERADRNLIPEQAKSAAYRIAEEALTNVVKHANVTNVSVRLEAPSGGWFKLTVLDDGNGFTPDESTEGMGIVGMRDYAEAIGGECVIQCDPGKGTKVITTLPLAILEKELPETTALSE</sequence>
<dbReference type="Gene3D" id="3.30.565.10">
    <property type="entry name" value="Histidine kinase-like ATPase, C-terminal domain"/>
    <property type="match status" value="1"/>
</dbReference>
<evidence type="ECO:0000259" key="3">
    <source>
        <dbReference type="PROSITE" id="PS50109"/>
    </source>
</evidence>
<dbReference type="SUPFAM" id="SSF55874">
    <property type="entry name" value="ATPase domain of HSP90 chaperone/DNA topoisomerase II/histidine kinase"/>
    <property type="match status" value="1"/>
</dbReference>
<proteinExistence type="predicted"/>
<dbReference type="PROSITE" id="PS50109">
    <property type="entry name" value="HIS_KIN"/>
    <property type="match status" value="1"/>
</dbReference>
<organism evidence="4">
    <name type="scientific">marine metagenome</name>
    <dbReference type="NCBI Taxonomy" id="408172"/>
    <lineage>
        <taxon>unclassified sequences</taxon>
        <taxon>metagenomes</taxon>
        <taxon>ecological metagenomes</taxon>
    </lineage>
</organism>
<dbReference type="EMBL" id="UINC01225756">
    <property type="protein sequence ID" value="SVE55958.1"/>
    <property type="molecule type" value="Genomic_DNA"/>
</dbReference>
<dbReference type="Pfam" id="PF02518">
    <property type="entry name" value="HATPase_c"/>
    <property type="match status" value="1"/>
</dbReference>
<accession>A0A383EIN3</accession>
<reference evidence="4" key="1">
    <citation type="submission" date="2018-05" db="EMBL/GenBank/DDBJ databases">
        <authorList>
            <person name="Lanie J.A."/>
            <person name="Ng W.-L."/>
            <person name="Kazmierczak K.M."/>
            <person name="Andrzejewski T.M."/>
            <person name="Davidsen T.M."/>
            <person name="Wayne K.J."/>
            <person name="Tettelin H."/>
            <person name="Glass J.I."/>
            <person name="Rusch D."/>
            <person name="Podicherti R."/>
            <person name="Tsui H.-C.T."/>
            <person name="Winkler M.E."/>
        </authorList>
    </citation>
    <scope>NUCLEOTIDE SEQUENCE</scope>
</reference>
<dbReference type="GO" id="GO:0016301">
    <property type="term" value="F:kinase activity"/>
    <property type="evidence" value="ECO:0007669"/>
    <property type="project" value="UniProtKB-KW"/>
</dbReference>
<feature type="non-terminal residue" evidence="4">
    <location>
        <position position="1"/>
    </location>
</feature>
<dbReference type="CDD" id="cd16917">
    <property type="entry name" value="HATPase_UhpB-NarQ-NarX-like"/>
    <property type="match status" value="1"/>
</dbReference>
<evidence type="ECO:0000256" key="1">
    <source>
        <dbReference type="ARBA" id="ARBA00022679"/>
    </source>
</evidence>
<dbReference type="PANTHER" id="PTHR24421">
    <property type="entry name" value="NITRATE/NITRITE SENSOR PROTEIN NARX-RELATED"/>
    <property type="match status" value="1"/>
</dbReference>
<dbReference type="InterPro" id="IPR005467">
    <property type="entry name" value="His_kinase_dom"/>
</dbReference>
<evidence type="ECO:0000313" key="4">
    <source>
        <dbReference type="EMBL" id="SVE55958.1"/>
    </source>
</evidence>
<dbReference type="SMART" id="SM00387">
    <property type="entry name" value="HATPase_c"/>
    <property type="match status" value="1"/>
</dbReference>
<protein>
    <recommendedName>
        <fullName evidence="3">Histidine kinase domain-containing protein</fullName>
    </recommendedName>
</protein>
<dbReference type="InterPro" id="IPR036890">
    <property type="entry name" value="HATPase_C_sf"/>
</dbReference>
<feature type="domain" description="Histidine kinase" evidence="3">
    <location>
        <begin position="52"/>
        <end position="138"/>
    </location>
</feature>
<gene>
    <name evidence="4" type="ORF">METZ01_LOCUS508812</name>
</gene>
<dbReference type="InterPro" id="IPR004358">
    <property type="entry name" value="Sig_transdc_His_kin-like_C"/>
</dbReference>
<evidence type="ECO:0000256" key="2">
    <source>
        <dbReference type="ARBA" id="ARBA00022777"/>
    </source>
</evidence>
<dbReference type="PRINTS" id="PR00344">
    <property type="entry name" value="BCTRLSENSOR"/>
</dbReference>